<accession>A0A1I1HQY2</accession>
<feature type="domain" description="ABC transporter" evidence="6">
    <location>
        <begin position="61"/>
        <end position="300"/>
    </location>
</feature>
<evidence type="ECO:0000256" key="5">
    <source>
        <dbReference type="SAM" id="MobiDB-lite"/>
    </source>
</evidence>
<reference evidence="8" key="1">
    <citation type="submission" date="2016-10" db="EMBL/GenBank/DDBJ databases">
        <authorList>
            <person name="Varghese N."/>
            <person name="Submissions S."/>
        </authorList>
    </citation>
    <scope>NUCLEOTIDE SEQUENCE [LARGE SCALE GENOMIC DNA]</scope>
    <source>
        <strain evidence="8">DSM 13078</strain>
    </source>
</reference>
<keyword evidence="2" id="KW-0813">Transport</keyword>
<sequence>MSDTVQDPGSDRDPDGDRSVIGSEMSGEDVAHGETLLEVDGLKKYFSQESGLLSGVSLDPSQFPPIEIGRNRVKAVDDVNFEIRRGETLGLVGESGCGKSTLGRTILRLLKPTDGNIYFKGQDLADLSGEALRQKRAEIQMIFQDPQSSLDPRMKVGRIIEEPMRAHGMLDDEGREARAKDLLEKVGLDSRHYNRHPHAFSGGQRQRVNLARALSVNPDFIVCDEPVSALDVSIQAQVLNTMEELQEEFGLTYLFIAHDLSVIRHISDRVAVMYLGNVVELAEKEELFENPQHPYTEALLESIPVPDPRQRDARGVLEGEVPSPVNPPSGCRFRTRCPRLIAPDEYAWTDEEWAHTRAFLRAVKRRTFEPMTAAEIEAEFFGGELPTGDAGEIVRRAIDHVATDRGDAGAGVGAETGSGTETESGSDTAGGPEGVGHPNVDWADATELLLESFARQSICARERPAYEVEPEYGTEPHFAACHLHR</sequence>
<dbReference type="InterPro" id="IPR003593">
    <property type="entry name" value="AAA+_ATPase"/>
</dbReference>
<feature type="region of interest" description="Disordered" evidence="5">
    <location>
        <begin position="405"/>
        <end position="440"/>
    </location>
</feature>
<keyword evidence="3" id="KW-0547">Nucleotide-binding</keyword>
<dbReference type="PANTHER" id="PTHR43776:SF7">
    <property type="entry name" value="D,D-DIPEPTIDE TRANSPORT ATP-BINDING PROTEIN DDPF-RELATED"/>
    <property type="match status" value="1"/>
</dbReference>
<keyword evidence="4 7" id="KW-0067">ATP-binding</keyword>
<dbReference type="Pfam" id="PF08352">
    <property type="entry name" value="oligo_HPY"/>
    <property type="match status" value="1"/>
</dbReference>
<evidence type="ECO:0000256" key="1">
    <source>
        <dbReference type="ARBA" id="ARBA00005417"/>
    </source>
</evidence>
<dbReference type="Gene3D" id="3.40.50.300">
    <property type="entry name" value="P-loop containing nucleotide triphosphate hydrolases"/>
    <property type="match status" value="1"/>
</dbReference>
<dbReference type="Pfam" id="PF00005">
    <property type="entry name" value="ABC_tran"/>
    <property type="match status" value="1"/>
</dbReference>
<feature type="compositionally biased region" description="Basic and acidic residues" evidence="5">
    <location>
        <begin position="9"/>
        <end position="18"/>
    </location>
</feature>
<name>A0A1I1HQY2_NATHA</name>
<proteinExistence type="inferred from homology"/>
<dbReference type="CDD" id="cd03257">
    <property type="entry name" value="ABC_NikE_OppD_transporters"/>
    <property type="match status" value="1"/>
</dbReference>
<dbReference type="Proteomes" id="UP000199161">
    <property type="component" value="Unassembled WGS sequence"/>
</dbReference>
<evidence type="ECO:0000256" key="3">
    <source>
        <dbReference type="ARBA" id="ARBA00022741"/>
    </source>
</evidence>
<dbReference type="PROSITE" id="PS00211">
    <property type="entry name" value="ABC_TRANSPORTER_1"/>
    <property type="match status" value="1"/>
</dbReference>
<feature type="compositionally biased region" description="Low complexity" evidence="5">
    <location>
        <begin position="417"/>
        <end position="430"/>
    </location>
</feature>
<dbReference type="PANTHER" id="PTHR43776">
    <property type="entry name" value="TRANSPORT ATP-BINDING PROTEIN"/>
    <property type="match status" value="1"/>
</dbReference>
<gene>
    <name evidence="7" type="ORF">SAMN05444422_106123</name>
</gene>
<keyword evidence="8" id="KW-1185">Reference proteome</keyword>
<feature type="region of interest" description="Disordered" evidence="5">
    <location>
        <begin position="1"/>
        <end position="28"/>
    </location>
</feature>
<dbReference type="InterPro" id="IPR027417">
    <property type="entry name" value="P-loop_NTPase"/>
</dbReference>
<organism evidence="7 8">
    <name type="scientific">Natronobacterium haloterrestre</name>
    <name type="common">Halobiforma haloterrestris</name>
    <dbReference type="NCBI Taxonomy" id="148448"/>
    <lineage>
        <taxon>Archaea</taxon>
        <taxon>Methanobacteriati</taxon>
        <taxon>Methanobacteriota</taxon>
        <taxon>Stenosarchaea group</taxon>
        <taxon>Halobacteria</taxon>
        <taxon>Halobacteriales</taxon>
        <taxon>Natrialbaceae</taxon>
        <taxon>Natronobacterium</taxon>
    </lineage>
</organism>
<dbReference type="PROSITE" id="PS50893">
    <property type="entry name" value="ABC_TRANSPORTER_2"/>
    <property type="match status" value="1"/>
</dbReference>
<dbReference type="EMBL" id="FOKW01000006">
    <property type="protein sequence ID" value="SFC26324.1"/>
    <property type="molecule type" value="Genomic_DNA"/>
</dbReference>
<evidence type="ECO:0000313" key="7">
    <source>
        <dbReference type="EMBL" id="SFC26324.1"/>
    </source>
</evidence>
<dbReference type="SMART" id="SM00382">
    <property type="entry name" value="AAA"/>
    <property type="match status" value="1"/>
</dbReference>
<dbReference type="RefSeq" id="WP_089788467.1">
    <property type="nucleotide sequence ID" value="NZ_FOKW01000006.1"/>
</dbReference>
<dbReference type="InterPro" id="IPR050319">
    <property type="entry name" value="ABC_transp_ATP-bind"/>
</dbReference>
<dbReference type="FunFam" id="3.40.50.300:FF:000016">
    <property type="entry name" value="Oligopeptide ABC transporter ATP-binding component"/>
    <property type="match status" value="1"/>
</dbReference>
<evidence type="ECO:0000256" key="2">
    <source>
        <dbReference type="ARBA" id="ARBA00022448"/>
    </source>
</evidence>
<dbReference type="GO" id="GO:0015833">
    <property type="term" value="P:peptide transport"/>
    <property type="evidence" value="ECO:0007669"/>
    <property type="project" value="InterPro"/>
</dbReference>
<dbReference type="InterPro" id="IPR017871">
    <property type="entry name" value="ABC_transporter-like_CS"/>
</dbReference>
<dbReference type="GO" id="GO:0005524">
    <property type="term" value="F:ATP binding"/>
    <property type="evidence" value="ECO:0007669"/>
    <property type="project" value="UniProtKB-KW"/>
</dbReference>
<dbReference type="SUPFAM" id="SSF52540">
    <property type="entry name" value="P-loop containing nucleoside triphosphate hydrolases"/>
    <property type="match status" value="1"/>
</dbReference>
<evidence type="ECO:0000259" key="6">
    <source>
        <dbReference type="PROSITE" id="PS50893"/>
    </source>
</evidence>
<dbReference type="GO" id="GO:0055085">
    <property type="term" value="P:transmembrane transport"/>
    <property type="evidence" value="ECO:0007669"/>
    <property type="project" value="UniProtKB-ARBA"/>
</dbReference>
<evidence type="ECO:0000256" key="4">
    <source>
        <dbReference type="ARBA" id="ARBA00022840"/>
    </source>
</evidence>
<dbReference type="GO" id="GO:0016887">
    <property type="term" value="F:ATP hydrolysis activity"/>
    <property type="evidence" value="ECO:0007669"/>
    <property type="project" value="InterPro"/>
</dbReference>
<dbReference type="NCBIfam" id="TIGR01727">
    <property type="entry name" value="oligo_HPY"/>
    <property type="match status" value="1"/>
</dbReference>
<evidence type="ECO:0000313" key="8">
    <source>
        <dbReference type="Proteomes" id="UP000199161"/>
    </source>
</evidence>
<protein>
    <submittedName>
        <fullName evidence="7">Peptide/nickel transport system ATP-binding protein</fullName>
    </submittedName>
</protein>
<dbReference type="InterPro" id="IPR003439">
    <property type="entry name" value="ABC_transporter-like_ATP-bd"/>
</dbReference>
<dbReference type="AlphaFoldDB" id="A0A1I1HQY2"/>
<dbReference type="InterPro" id="IPR013563">
    <property type="entry name" value="Oligopep_ABC_C"/>
</dbReference>
<comment type="similarity">
    <text evidence="1">Belongs to the ABC transporter superfamily.</text>
</comment>